<feature type="active site" evidence="1">
    <location>
        <position position="226"/>
    </location>
</feature>
<dbReference type="GO" id="GO:0006508">
    <property type="term" value="P:proteolysis"/>
    <property type="evidence" value="ECO:0007669"/>
    <property type="project" value="UniProtKB-KW"/>
</dbReference>
<evidence type="ECO:0000259" key="2">
    <source>
        <dbReference type="PROSITE" id="PS51786"/>
    </source>
</evidence>
<reference evidence="3" key="2">
    <citation type="submission" date="2020-09" db="EMBL/GenBank/DDBJ databases">
        <authorList>
            <person name="Sun Q."/>
            <person name="Sedlacek I."/>
        </authorList>
    </citation>
    <scope>NUCLEOTIDE SEQUENCE</scope>
    <source>
        <strain evidence="3">CCM 8606</strain>
    </source>
</reference>
<dbReference type="InterPro" id="IPR008269">
    <property type="entry name" value="Lon_proteolytic"/>
</dbReference>
<keyword evidence="4" id="KW-1185">Reference proteome</keyword>
<feature type="active site" evidence="1">
    <location>
        <position position="181"/>
    </location>
</feature>
<accession>A0A8J3F1T4</accession>
<organism evidence="3 4">
    <name type="scientific">Galliscardovia ingluviei</name>
    <dbReference type="NCBI Taxonomy" id="1769422"/>
    <lineage>
        <taxon>Bacteria</taxon>
        <taxon>Bacillati</taxon>
        <taxon>Actinomycetota</taxon>
        <taxon>Actinomycetes</taxon>
        <taxon>Bifidobacteriales</taxon>
        <taxon>Bifidobacteriaceae</taxon>
        <taxon>Galliscardovia</taxon>
    </lineage>
</organism>
<protein>
    <recommendedName>
        <fullName evidence="1">endopeptidase La</fullName>
        <ecNumber evidence="1">3.4.21.53</ecNumber>
    </recommendedName>
</protein>
<dbReference type="AlphaFoldDB" id="A0A8J3F1T4"/>
<feature type="domain" description="Lon proteolytic" evidence="2">
    <location>
        <begin position="176"/>
        <end position="274"/>
    </location>
</feature>
<dbReference type="PROSITE" id="PS51786">
    <property type="entry name" value="LON_PROTEOLYTIC"/>
    <property type="match status" value="1"/>
</dbReference>
<dbReference type="Gene3D" id="3.30.230.10">
    <property type="match status" value="1"/>
</dbReference>
<dbReference type="GO" id="GO:0004176">
    <property type="term" value="F:ATP-dependent peptidase activity"/>
    <property type="evidence" value="ECO:0007669"/>
    <property type="project" value="UniProtKB-UniRule"/>
</dbReference>
<dbReference type="GO" id="GO:0030163">
    <property type="term" value="P:protein catabolic process"/>
    <property type="evidence" value="ECO:0007669"/>
    <property type="project" value="InterPro"/>
</dbReference>
<comment type="caution">
    <text evidence="3">The sequence shown here is derived from an EMBL/GenBank/DDBJ whole genome shotgun (WGS) entry which is preliminary data.</text>
</comment>
<keyword evidence="1" id="KW-0720">Serine protease</keyword>
<gene>
    <name evidence="3" type="ORF">GCM10007377_07200</name>
</gene>
<evidence type="ECO:0000256" key="1">
    <source>
        <dbReference type="PROSITE-ProRule" id="PRU01122"/>
    </source>
</evidence>
<dbReference type="GO" id="GO:0005524">
    <property type="term" value="F:ATP binding"/>
    <property type="evidence" value="ECO:0007669"/>
    <property type="project" value="InterPro"/>
</dbReference>
<name>A0A8J3F1T4_9BIFI</name>
<reference evidence="3" key="1">
    <citation type="journal article" date="2014" name="Int. J. Syst. Evol. Microbiol.">
        <title>Complete genome sequence of Corynebacterium casei LMG S-19264T (=DSM 44701T), isolated from a smear-ripened cheese.</title>
        <authorList>
            <consortium name="US DOE Joint Genome Institute (JGI-PGF)"/>
            <person name="Walter F."/>
            <person name="Albersmeier A."/>
            <person name="Kalinowski J."/>
            <person name="Ruckert C."/>
        </authorList>
    </citation>
    <scope>NUCLEOTIDE SEQUENCE</scope>
    <source>
        <strain evidence="3">CCM 8606</strain>
    </source>
</reference>
<dbReference type="Pfam" id="PF05362">
    <property type="entry name" value="Lon_C"/>
    <property type="match status" value="1"/>
</dbReference>
<dbReference type="GO" id="GO:0004252">
    <property type="term" value="F:serine-type endopeptidase activity"/>
    <property type="evidence" value="ECO:0007669"/>
    <property type="project" value="UniProtKB-UniRule"/>
</dbReference>
<sequence length="288" mass="30273">MALLGEYILQACNWYRSRTGKDRVSVLSVVLAVVLLMLPSDYVVEGAGPALDVLGTVSADSKQQIIEIAGLASTSAKPQSDTHHTQGKLLMTTVNSYGVGSTLPNAFVLVNAAIPSRGVLPREAVIAPNQTTQDFEQESTQAMSNAQNTAQQVALQFAKQHHIDTTGVQISMHIDDIGGPSAGMMYTLGVLQKLSQRDLTGGATIAGTGTIEQDGTVGAIGGIRFKMLGAKQEGATWFLAPDANCDDVVGHVPHGMRDVAVHTIDDAYNALIAIGQGKADSLPHCVVK</sequence>
<dbReference type="EC" id="3.4.21.53" evidence="1"/>
<dbReference type="InterPro" id="IPR027065">
    <property type="entry name" value="Lon_Prtase"/>
</dbReference>
<comment type="similarity">
    <text evidence="1">Belongs to the peptidase S16 family.</text>
</comment>
<dbReference type="SUPFAM" id="SSF54211">
    <property type="entry name" value="Ribosomal protein S5 domain 2-like"/>
    <property type="match status" value="1"/>
</dbReference>
<dbReference type="InterPro" id="IPR014721">
    <property type="entry name" value="Ribsml_uS5_D2-typ_fold_subgr"/>
</dbReference>
<evidence type="ECO:0000313" key="4">
    <source>
        <dbReference type="Proteomes" id="UP000619536"/>
    </source>
</evidence>
<dbReference type="Proteomes" id="UP000619536">
    <property type="component" value="Unassembled WGS sequence"/>
</dbReference>
<dbReference type="PANTHER" id="PTHR10046">
    <property type="entry name" value="ATP DEPENDENT LON PROTEASE FAMILY MEMBER"/>
    <property type="match status" value="1"/>
</dbReference>
<evidence type="ECO:0000313" key="3">
    <source>
        <dbReference type="EMBL" id="GGI13686.1"/>
    </source>
</evidence>
<keyword evidence="1" id="KW-0378">Hydrolase</keyword>
<proteinExistence type="inferred from homology"/>
<keyword evidence="1 3" id="KW-0645">Protease</keyword>
<dbReference type="InterPro" id="IPR020568">
    <property type="entry name" value="Ribosomal_Su5_D2-typ_SF"/>
</dbReference>
<comment type="catalytic activity">
    <reaction evidence="1">
        <text>Hydrolysis of proteins in presence of ATP.</text>
        <dbReference type="EC" id="3.4.21.53"/>
    </reaction>
</comment>
<dbReference type="EMBL" id="BMDH01000001">
    <property type="protein sequence ID" value="GGI13686.1"/>
    <property type="molecule type" value="Genomic_DNA"/>
</dbReference>